<name>A0A1T5P9N8_9BACT</name>
<protein>
    <submittedName>
        <fullName evidence="2">SPASM domain peptide maturase, grasp-with-spasm system</fullName>
    </submittedName>
</protein>
<feature type="domain" description="4Fe4S-binding SPASM" evidence="1">
    <location>
        <begin position="225"/>
        <end position="282"/>
    </location>
</feature>
<dbReference type="Gene3D" id="3.20.20.70">
    <property type="entry name" value="Aldolase class I"/>
    <property type="match status" value="1"/>
</dbReference>
<dbReference type="NCBIfam" id="TIGR04193">
    <property type="entry name" value="SPASM_w_grasp"/>
    <property type="match status" value="1"/>
</dbReference>
<dbReference type="InterPro" id="IPR013785">
    <property type="entry name" value="Aldolase_TIM"/>
</dbReference>
<organism evidence="2 3">
    <name type="scientific">Chitinophaga ginsengisegetis</name>
    <dbReference type="NCBI Taxonomy" id="393003"/>
    <lineage>
        <taxon>Bacteria</taxon>
        <taxon>Pseudomonadati</taxon>
        <taxon>Bacteroidota</taxon>
        <taxon>Chitinophagia</taxon>
        <taxon>Chitinophagales</taxon>
        <taxon>Chitinophagaceae</taxon>
        <taxon>Chitinophaga</taxon>
    </lineage>
</organism>
<dbReference type="InterPro" id="IPR058240">
    <property type="entry name" value="rSAM_sf"/>
</dbReference>
<dbReference type="Pfam" id="PF13186">
    <property type="entry name" value="SPASM"/>
    <property type="match status" value="1"/>
</dbReference>
<dbReference type="InterPro" id="IPR023885">
    <property type="entry name" value="4Fe4S-binding_SPASM_dom"/>
</dbReference>
<dbReference type="AlphaFoldDB" id="A0A1T5P9N8"/>
<dbReference type="InterPro" id="IPR026497">
    <property type="entry name" value="GRASP-with-SPASM"/>
</dbReference>
<dbReference type="SUPFAM" id="SSF102114">
    <property type="entry name" value="Radical SAM enzymes"/>
    <property type="match status" value="1"/>
</dbReference>
<evidence type="ECO:0000313" key="3">
    <source>
        <dbReference type="Proteomes" id="UP000190166"/>
    </source>
</evidence>
<reference evidence="3" key="1">
    <citation type="submission" date="2017-02" db="EMBL/GenBank/DDBJ databases">
        <authorList>
            <person name="Varghese N."/>
            <person name="Submissions S."/>
        </authorList>
    </citation>
    <scope>NUCLEOTIDE SEQUENCE [LARGE SCALE GENOMIC DNA]</scope>
    <source>
        <strain evidence="3">DSM 18108</strain>
    </source>
</reference>
<gene>
    <name evidence="2" type="ORF">SAMN05660461_5354</name>
</gene>
<keyword evidence="3" id="KW-1185">Reference proteome</keyword>
<dbReference type="STRING" id="393003.SAMN05660461_5354"/>
<proteinExistence type="predicted"/>
<accession>A0A1T5P9N8</accession>
<dbReference type="Proteomes" id="UP000190166">
    <property type="component" value="Unassembled WGS sequence"/>
</dbReference>
<evidence type="ECO:0000313" key="2">
    <source>
        <dbReference type="EMBL" id="SKD09465.1"/>
    </source>
</evidence>
<sequence>MSLLCDLQMRRFYHIPNDTADVLIFLQQHSISECMTHYGEDNRKTIKGYIDFILNKELGFTDNQLLPELTPLDLSWDRYSDITNVIIEYNEEINYTGSFFRELFDLHVQGLEIRCYRKTTLDKIRELLEVFNGTTLKFIKLVLAYDDTLELQILDKLVKQYPRVKALLIHSSPADNPEKIFEGSVPVIFVSSNINSCLACGEIRSSYFISNMELFTESQHYNTCLNRKLSIDLNGYIRNCPSLPDNFGHVMDTSVQEVLDNKAFHKYAKIRKDEIAGCKDCEFRHVCTDCRAYLENPQDIYSKPLKCGYDPYNGTWEDWTKNPLKHAAIAGYGLGEIIN</sequence>
<evidence type="ECO:0000259" key="1">
    <source>
        <dbReference type="Pfam" id="PF13186"/>
    </source>
</evidence>
<dbReference type="NCBIfam" id="TIGR04085">
    <property type="entry name" value="rSAM_more_4Fe4S"/>
    <property type="match status" value="1"/>
</dbReference>
<dbReference type="EMBL" id="FUZZ01000005">
    <property type="protein sequence ID" value="SKD09465.1"/>
    <property type="molecule type" value="Genomic_DNA"/>
</dbReference>